<accession>A0A009IM99</accession>
<gene>
    <name evidence="7" type="ORF">J512_1809</name>
</gene>
<proteinExistence type="predicted"/>
<feature type="transmembrane region" description="Helical" evidence="6">
    <location>
        <begin position="179"/>
        <end position="201"/>
    </location>
</feature>
<evidence type="ECO:0000313" key="8">
    <source>
        <dbReference type="Proteomes" id="UP000020595"/>
    </source>
</evidence>
<dbReference type="InterPro" id="IPR001123">
    <property type="entry name" value="LeuE-type"/>
</dbReference>
<dbReference type="Pfam" id="PF01810">
    <property type="entry name" value="LysE"/>
    <property type="match status" value="1"/>
</dbReference>
<dbReference type="AlphaFoldDB" id="A0A009IM99"/>
<comment type="caution">
    <text evidence="7">The sequence shown here is derived from an EMBL/GenBank/DDBJ whole genome shotgun (WGS) entry which is preliminary data.</text>
</comment>
<dbReference type="EMBL" id="JEWH01000019">
    <property type="protein sequence ID" value="EXB05859.1"/>
    <property type="molecule type" value="Genomic_DNA"/>
</dbReference>
<keyword evidence="4 6" id="KW-1133">Transmembrane helix</keyword>
<keyword evidence="3 6" id="KW-0812">Transmembrane</keyword>
<evidence type="ECO:0000256" key="6">
    <source>
        <dbReference type="SAM" id="Phobius"/>
    </source>
</evidence>
<protein>
    <submittedName>
        <fullName evidence="7">LysE type translocator family protein</fullName>
    </submittedName>
</protein>
<evidence type="ECO:0000256" key="3">
    <source>
        <dbReference type="ARBA" id="ARBA00022692"/>
    </source>
</evidence>
<reference evidence="7 8" key="1">
    <citation type="submission" date="2014-02" db="EMBL/GenBank/DDBJ databases">
        <title>Comparative genomics and transcriptomics to identify genetic mechanisms underlying the emergence of carbapenem resistant Acinetobacter baumannii (CRAb).</title>
        <authorList>
            <person name="Harris A.D."/>
            <person name="Johnson K.J."/>
            <person name="George J."/>
            <person name="Shefchek K."/>
            <person name="Daugherty S.C."/>
            <person name="Parankush S."/>
            <person name="Sadzewicz L."/>
            <person name="Tallon L."/>
            <person name="Sengamalay N."/>
            <person name="Hazen T.H."/>
            <person name="Rasko D.A."/>
        </authorList>
    </citation>
    <scope>NUCLEOTIDE SEQUENCE [LARGE SCALE GENOMIC DNA]</scope>
    <source>
        <strain evidence="7 8">1295743</strain>
    </source>
</reference>
<feature type="transmembrane region" description="Helical" evidence="6">
    <location>
        <begin position="69"/>
        <end position="90"/>
    </location>
</feature>
<keyword evidence="2" id="KW-1003">Cell membrane</keyword>
<evidence type="ECO:0000313" key="7">
    <source>
        <dbReference type="EMBL" id="EXB05859.1"/>
    </source>
</evidence>
<feature type="transmembrane region" description="Helical" evidence="6">
    <location>
        <begin position="6"/>
        <end position="28"/>
    </location>
</feature>
<evidence type="ECO:0000256" key="1">
    <source>
        <dbReference type="ARBA" id="ARBA00004651"/>
    </source>
</evidence>
<dbReference type="Proteomes" id="UP000020595">
    <property type="component" value="Unassembled WGS sequence"/>
</dbReference>
<dbReference type="RefSeq" id="WP_032051089.1">
    <property type="nucleotide sequence ID" value="NZ_JEWH01000019.1"/>
</dbReference>
<dbReference type="GO" id="GO:0015171">
    <property type="term" value="F:amino acid transmembrane transporter activity"/>
    <property type="evidence" value="ECO:0007669"/>
    <property type="project" value="TreeGrafter"/>
</dbReference>
<dbReference type="GO" id="GO:0005886">
    <property type="term" value="C:plasma membrane"/>
    <property type="evidence" value="ECO:0007669"/>
    <property type="project" value="UniProtKB-SubCell"/>
</dbReference>
<feature type="transmembrane region" description="Helical" evidence="6">
    <location>
        <begin position="114"/>
        <end position="135"/>
    </location>
</feature>
<name>A0A009IM99_ACIB9</name>
<dbReference type="PANTHER" id="PTHR30086:SF20">
    <property type="entry name" value="ARGININE EXPORTER PROTEIN ARGO-RELATED"/>
    <property type="match status" value="1"/>
</dbReference>
<evidence type="ECO:0000256" key="4">
    <source>
        <dbReference type="ARBA" id="ARBA00022989"/>
    </source>
</evidence>
<dbReference type="PATRIC" id="fig|1310613.3.peg.1734"/>
<dbReference type="PANTHER" id="PTHR30086">
    <property type="entry name" value="ARGININE EXPORTER PROTEIN ARGO"/>
    <property type="match status" value="1"/>
</dbReference>
<keyword evidence="5 6" id="KW-0472">Membrane</keyword>
<evidence type="ECO:0000256" key="2">
    <source>
        <dbReference type="ARBA" id="ARBA00022475"/>
    </source>
</evidence>
<evidence type="ECO:0000256" key="5">
    <source>
        <dbReference type="ARBA" id="ARBA00023136"/>
    </source>
</evidence>
<sequence>MAFNIFIAFWSVSILFIITPGADWAYAISAGIKGKVVVPAVAGMLFGHFITILLVAAGVGLLVANTPTALMILTVAGSAYLLWMGINLLLTPPTPNQSGSETAQSWLRWATKGVYVSGLNPKVFLLFLALLPQFIDTTASWSVTTQILAFGVVHIISCAIIYLMVGYGSEAILKTRPQAAQLVGRFSGGLMVVIATCLLIGQI</sequence>
<feature type="transmembrane region" description="Helical" evidence="6">
    <location>
        <begin position="147"/>
        <end position="167"/>
    </location>
</feature>
<organism evidence="7 8">
    <name type="scientific">Acinetobacter baumannii (strain 1295743)</name>
    <dbReference type="NCBI Taxonomy" id="1310613"/>
    <lineage>
        <taxon>Bacteria</taxon>
        <taxon>Pseudomonadati</taxon>
        <taxon>Pseudomonadota</taxon>
        <taxon>Gammaproteobacteria</taxon>
        <taxon>Moraxellales</taxon>
        <taxon>Moraxellaceae</taxon>
        <taxon>Acinetobacter</taxon>
        <taxon>Acinetobacter calcoaceticus/baumannii complex</taxon>
    </lineage>
</organism>
<feature type="transmembrane region" description="Helical" evidence="6">
    <location>
        <begin position="40"/>
        <end position="63"/>
    </location>
</feature>
<comment type="subcellular location">
    <subcellularLocation>
        <location evidence="1">Cell membrane</location>
        <topology evidence="1">Multi-pass membrane protein</topology>
    </subcellularLocation>
</comment>